<comment type="caution">
    <text evidence="1">The sequence shown here is derived from an EMBL/GenBank/DDBJ whole genome shotgun (WGS) entry which is preliminary data.</text>
</comment>
<proteinExistence type="predicted"/>
<dbReference type="Proteomes" id="UP000838821">
    <property type="component" value="Unassembled WGS sequence"/>
</dbReference>
<dbReference type="EMBL" id="CAKMMW010000053">
    <property type="protein sequence ID" value="CAH1232612.1"/>
    <property type="molecule type" value="Genomic_DNA"/>
</dbReference>
<protein>
    <submittedName>
        <fullName evidence="1">Uncharacterized protein</fullName>
    </submittedName>
</protein>
<accession>A0ABM9D1I5</accession>
<keyword evidence="2" id="KW-1185">Reference proteome</keyword>
<evidence type="ECO:0000313" key="2">
    <source>
        <dbReference type="Proteomes" id="UP000838821"/>
    </source>
</evidence>
<reference evidence="1" key="1">
    <citation type="submission" date="2022-01" db="EMBL/GenBank/DDBJ databases">
        <authorList>
            <person name="Criscuolo A."/>
        </authorList>
    </citation>
    <scope>NUCLEOTIDE SEQUENCE</scope>
    <source>
        <strain evidence="1">CIP111891</strain>
    </source>
</reference>
<sequence length="85" mass="10579">MASYEFEFSPKELLRLLFFKKICPYCTKKLIKVKDRTFLDRGWYRMNGSSYYGNQYHLKFYYYCNNCSKNIQLNELRHRKFFNDL</sequence>
<evidence type="ECO:0000313" key="1">
    <source>
        <dbReference type="EMBL" id="CAH1232612.1"/>
    </source>
</evidence>
<name>A0ABM9D1I5_9BACL</name>
<gene>
    <name evidence="1" type="ORF">PAECIP111891_07057</name>
</gene>
<organism evidence="1 2">
    <name type="scientific">Paenibacillus allorhizoplanae</name>
    <dbReference type="NCBI Taxonomy" id="2905648"/>
    <lineage>
        <taxon>Bacteria</taxon>
        <taxon>Bacillati</taxon>
        <taxon>Bacillota</taxon>
        <taxon>Bacilli</taxon>
        <taxon>Bacillales</taxon>
        <taxon>Paenibacillaceae</taxon>
        <taxon>Paenibacillus</taxon>
    </lineage>
</organism>